<accession>A0AAN8WZ09</accession>
<dbReference type="CDD" id="cd06662">
    <property type="entry name" value="SURF1"/>
    <property type="match status" value="1"/>
</dbReference>
<dbReference type="PANTHER" id="PTHR23427">
    <property type="entry name" value="SURFEIT LOCUS PROTEIN"/>
    <property type="match status" value="1"/>
</dbReference>
<evidence type="ECO:0000256" key="6">
    <source>
        <dbReference type="RuleBase" id="RU363076"/>
    </source>
</evidence>
<dbReference type="Pfam" id="PF02104">
    <property type="entry name" value="SURF1"/>
    <property type="match status" value="1"/>
</dbReference>
<protein>
    <recommendedName>
        <fullName evidence="6">SURF1-like protein</fullName>
    </recommendedName>
</protein>
<dbReference type="AlphaFoldDB" id="A0AAN8WZ09"/>
<organism evidence="7 8">
    <name type="scientific">Halocaridina rubra</name>
    <name type="common">Hawaiian red shrimp</name>
    <dbReference type="NCBI Taxonomy" id="373956"/>
    <lineage>
        <taxon>Eukaryota</taxon>
        <taxon>Metazoa</taxon>
        <taxon>Ecdysozoa</taxon>
        <taxon>Arthropoda</taxon>
        <taxon>Crustacea</taxon>
        <taxon>Multicrustacea</taxon>
        <taxon>Malacostraca</taxon>
        <taxon>Eumalacostraca</taxon>
        <taxon>Eucarida</taxon>
        <taxon>Decapoda</taxon>
        <taxon>Pleocyemata</taxon>
        <taxon>Caridea</taxon>
        <taxon>Atyoidea</taxon>
        <taxon>Atyidae</taxon>
        <taxon>Halocaridina</taxon>
    </lineage>
</organism>
<sequence length="299" mass="33442">MNSVLQCGIACSRKLLVTLPKSCLSPRGGLFILKSPQLSIHNVISKRMMSTLRSRKTSTIGPAGIFLLTIPVGTFCLGTWQYQRRQWKLNLIAELEAKTAAPAVPLPENLEDLSDMEYQKVRLTGTFDHSKEIYMGPRAQLVGGDVHQAGGGLISSSETGFLVITPFKLADRDLTILINRGWVSRKFRNPQSRMEGQLEGPVHFTAVVRKTENRAPFTPDNRTGSLIFTFRDVNVMAEVLGTSPICLDAVETFPGGPTGGQTRVTLRNEHLSYMFTWYSLSLATSLMWYFRFIRRKPIM</sequence>
<keyword evidence="6" id="KW-0999">Mitochondrion inner membrane</keyword>
<keyword evidence="6" id="KW-0496">Mitochondrion</keyword>
<evidence type="ECO:0000256" key="3">
    <source>
        <dbReference type="ARBA" id="ARBA00022692"/>
    </source>
</evidence>
<evidence type="ECO:0000313" key="7">
    <source>
        <dbReference type="EMBL" id="KAK7074940.1"/>
    </source>
</evidence>
<dbReference type="GO" id="GO:0033617">
    <property type="term" value="P:mitochondrial respiratory chain complex IV assembly"/>
    <property type="evidence" value="ECO:0007669"/>
    <property type="project" value="TreeGrafter"/>
</dbReference>
<name>A0AAN8WZ09_HALRR</name>
<proteinExistence type="inferred from homology"/>
<evidence type="ECO:0000256" key="2">
    <source>
        <dbReference type="ARBA" id="ARBA00007165"/>
    </source>
</evidence>
<reference evidence="7 8" key="1">
    <citation type="submission" date="2023-11" db="EMBL/GenBank/DDBJ databases">
        <title>Halocaridina rubra genome assembly.</title>
        <authorList>
            <person name="Smith C."/>
        </authorList>
    </citation>
    <scope>NUCLEOTIDE SEQUENCE [LARGE SCALE GENOMIC DNA]</scope>
    <source>
        <strain evidence="7">EP-1</strain>
        <tissue evidence="7">Whole</tissue>
    </source>
</reference>
<dbReference type="GO" id="GO:0005743">
    <property type="term" value="C:mitochondrial inner membrane"/>
    <property type="evidence" value="ECO:0007669"/>
    <property type="project" value="UniProtKB-SubCell"/>
</dbReference>
<feature type="transmembrane region" description="Helical" evidence="6">
    <location>
        <begin position="57"/>
        <end position="80"/>
    </location>
</feature>
<comment type="subcellular location">
    <subcellularLocation>
        <location evidence="1">Membrane</location>
    </subcellularLocation>
    <subcellularLocation>
        <location evidence="6">Mitochondrion inner membrane</location>
        <topology evidence="6">Multi-pass membrane protein</topology>
    </subcellularLocation>
</comment>
<comment type="caution">
    <text evidence="7">The sequence shown here is derived from an EMBL/GenBank/DDBJ whole genome shotgun (WGS) entry which is preliminary data.</text>
</comment>
<dbReference type="PROSITE" id="PS50895">
    <property type="entry name" value="SURF1"/>
    <property type="match status" value="1"/>
</dbReference>
<evidence type="ECO:0000313" key="8">
    <source>
        <dbReference type="Proteomes" id="UP001381693"/>
    </source>
</evidence>
<gene>
    <name evidence="7" type="primary">SURF1</name>
    <name evidence="7" type="ORF">SK128_004355</name>
</gene>
<keyword evidence="8" id="KW-1185">Reference proteome</keyword>
<evidence type="ECO:0000256" key="1">
    <source>
        <dbReference type="ARBA" id="ARBA00004370"/>
    </source>
</evidence>
<dbReference type="PANTHER" id="PTHR23427:SF2">
    <property type="entry name" value="SURFEIT LOCUS PROTEIN 1"/>
    <property type="match status" value="1"/>
</dbReference>
<keyword evidence="3 6" id="KW-0812">Transmembrane</keyword>
<dbReference type="Proteomes" id="UP001381693">
    <property type="component" value="Unassembled WGS sequence"/>
</dbReference>
<dbReference type="InterPro" id="IPR045214">
    <property type="entry name" value="Surf1/Surf4"/>
</dbReference>
<feature type="transmembrane region" description="Helical" evidence="6">
    <location>
        <begin position="271"/>
        <end position="290"/>
    </location>
</feature>
<evidence type="ECO:0000256" key="4">
    <source>
        <dbReference type="ARBA" id="ARBA00022989"/>
    </source>
</evidence>
<dbReference type="InterPro" id="IPR002994">
    <property type="entry name" value="Surf1/Shy1"/>
</dbReference>
<keyword evidence="5 6" id="KW-0472">Membrane</keyword>
<keyword evidence="4 6" id="KW-1133">Transmembrane helix</keyword>
<comment type="similarity">
    <text evidence="2 6">Belongs to the SURF1 family.</text>
</comment>
<comment type="function">
    <text evidence="6">Probably involved in the biogenesis of the COX complex.</text>
</comment>
<evidence type="ECO:0000256" key="5">
    <source>
        <dbReference type="ARBA" id="ARBA00023136"/>
    </source>
</evidence>
<dbReference type="EMBL" id="JAXCGZ010011405">
    <property type="protein sequence ID" value="KAK7074940.1"/>
    <property type="molecule type" value="Genomic_DNA"/>
</dbReference>